<dbReference type="EnsemblBacteria" id="ACA40064">
    <property type="protein sequence ID" value="ACA40064"/>
    <property type="gene ID" value="Bsph_2511"/>
</dbReference>
<protein>
    <submittedName>
        <fullName evidence="1">Uncharacterized protein</fullName>
    </submittedName>
</protein>
<evidence type="ECO:0000313" key="1">
    <source>
        <dbReference type="EMBL" id="ACA40064.1"/>
    </source>
</evidence>
<dbReference type="EMBL" id="CP000817">
    <property type="protein sequence ID" value="ACA40064.1"/>
    <property type="molecule type" value="Genomic_DNA"/>
</dbReference>
<dbReference type="AlphaFoldDB" id="B1HXT9"/>
<dbReference type="KEGG" id="lsp:Bsph_2511"/>
<accession>B1HXT9</accession>
<reference evidence="1 2" key="1">
    <citation type="journal article" date="2008" name="J. Bacteriol.">
        <title>Complete genome sequence of the mosquitocidal bacterium Bacillus sphaericus C3-41 and comparison with those of closely related Bacillus species.</title>
        <authorList>
            <person name="Hu X."/>
            <person name="Fan W."/>
            <person name="Han B."/>
            <person name="Liu H."/>
            <person name="Zheng D."/>
            <person name="Li Q."/>
            <person name="Dong W."/>
            <person name="Yan J."/>
            <person name="Gao M."/>
            <person name="Berry C."/>
            <person name="Yuan Z."/>
        </authorList>
    </citation>
    <scope>NUCLEOTIDE SEQUENCE [LARGE SCALE GENOMIC DNA]</scope>
    <source>
        <strain evidence="1 2">C3-41</strain>
    </source>
</reference>
<dbReference type="HOGENOM" id="CLU_3253667_0_0_9"/>
<dbReference type="Proteomes" id="UP000002164">
    <property type="component" value="Chromosome"/>
</dbReference>
<gene>
    <name evidence="1" type="ordered locus">Bsph_2511</name>
</gene>
<name>B1HXT9_LYSSC</name>
<proteinExistence type="predicted"/>
<evidence type="ECO:0000313" key="2">
    <source>
        <dbReference type="Proteomes" id="UP000002164"/>
    </source>
</evidence>
<sequence length="42" mass="4758">MLIEVQAGSKDGDMLVNLGHIIFYRSLGYNALYNQNPHHLSK</sequence>
<organism evidence="1 2">
    <name type="scientific">Lysinibacillus sphaericus (strain C3-41)</name>
    <dbReference type="NCBI Taxonomy" id="444177"/>
    <lineage>
        <taxon>Bacteria</taxon>
        <taxon>Bacillati</taxon>
        <taxon>Bacillota</taxon>
        <taxon>Bacilli</taxon>
        <taxon>Bacillales</taxon>
        <taxon>Bacillaceae</taxon>
        <taxon>Lysinibacillus</taxon>
    </lineage>
</organism>